<dbReference type="EMBL" id="CP063849">
    <property type="protein sequence ID" value="QOY85351.1"/>
    <property type="molecule type" value="Genomic_DNA"/>
</dbReference>
<dbReference type="KEGG" id="pfer:IRI77_21250"/>
<dbReference type="Pfam" id="PF00076">
    <property type="entry name" value="RRM_1"/>
    <property type="match status" value="1"/>
</dbReference>
<accession>A0A7S7NKJ5</accession>
<evidence type="ECO:0000256" key="2">
    <source>
        <dbReference type="SAM" id="MobiDB-lite"/>
    </source>
</evidence>
<dbReference type="RefSeq" id="WP_194447021.1">
    <property type="nucleotide sequence ID" value="NZ_CP063849.1"/>
</dbReference>
<keyword evidence="5" id="KW-1185">Reference proteome</keyword>
<feature type="compositionally biased region" description="Gly residues" evidence="2">
    <location>
        <begin position="86"/>
        <end position="108"/>
    </location>
</feature>
<organism evidence="4 5">
    <name type="scientific">Paludibaculum fermentans</name>
    <dbReference type="NCBI Taxonomy" id="1473598"/>
    <lineage>
        <taxon>Bacteria</taxon>
        <taxon>Pseudomonadati</taxon>
        <taxon>Acidobacteriota</taxon>
        <taxon>Terriglobia</taxon>
        <taxon>Bryobacterales</taxon>
        <taxon>Bryobacteraceae</taxon>
        <taxon>Paludibaculum</taxon>
    </lineage>
</organism>
<gene>
    <name evidence="4" type="ORF">IRI77_21250</name>
</gene>
<dbReference type="GO" id="GO:0003723">
    <property type="term" value="F:RNA binding"/>
    <property type="evidence" value="ECO:0007669"/>
    <property type="project" value="UniProtKB-KW"/>
</dbReference>
<protein>
    <submittedName>
        <fullName evidence="4">RNA-binding protein</fullName>
    </submittedName>
</protein>
<reference evidence="4 5" key="1">
    <citation type="submission" date="2020-10" db="EMBL/GenBank/DDBJ databases">
        <title>Complete genome sequence of Paludibaculum fermentans P105T, a facultatively anaerobic acidobacterium capable of dissimilatory Fe(III) reduction.</title>
        <authorList>
            <person name="Dedysh S.N."/>
            <person name="Beletsky A.V."/>
            <person name="Kulichevskaya I.S."/>
            <person name="Mardanov A.V."/>
            <person name="Ravin N.V."/>
        </authorList>
    </citation>
    <scope>NUCLEOTIDE SEQUENCE [LARGE SCALE GENOMIC DNA]</scope>
    <source>
        <strain evidence="4 5">P105</strain>
    </source>
</reference>
<dbReference type="SMART" id="SM00360">
    <property type="entry name" value="RRM"/>
    <property type="match status" value="1"/>
</dbReference>
<feature type="region of interest" description="Disordered" evidence="2">
    <location>
        <begin position="70"/>
        <end position="116"/>
    </location>
</feature>
<dbReference type="PROSITE" id="PS50102">
    <property type="entry name" value="RRM"/>
    <property type="match status" value="1"/>
</dbReference>
<evidence type="ECO:0000259" key="3">
    <source>
        <dbReference type="PROSITE" id="PS50102"/>
    </source>
</evidence>
<dbReference type="Gene3D" id="3.30.70.330">
    <property type="match status" value="1"/>
</dbReference>
<dbReference type="InterPro" id="IPR052462">
    <property type="entry name" value="SLIRP/GR-RBP-like"/>
</dbReference>
<keyword evidence="1" id="KW-0694">RNA-binding</keyword>
<dbReference type="InterPro" id="IPR000504">
    <property type="entry name" value="RRM_dom"/>
</dbReference>
<dbReference type="Proteomes" id="UP000593892">
    <property type="component" value="Chromosome"/>
</dbReference>
<evidence type="ECO:0000313" key="5">
    <source>
        <dbReference type="Proteomes" id="UP000593892"/>
    </source>
</evidence>
<dbReference type="SUPFAM" id="SSF54928">
    <property type="entry name" value="RNA-binding domain, RBD"/>
    <property type="match status" value="1"/>
</dbReference>
<dbReference type="CDD" id="cd21608">
    <property type="entry name" value="RRM2_NsCP33_like"/>
    <property type="match status" value="1"/>
</dbReference>
<evidence type="ECO:0000256" key="1">
    <source>
        <dbReference type="ARBA" id="ARBA00022884"/>
    </source>
</evidence>
<sequence length="116" mass="12313">MKNIFVGNLSFSSSEDSVRGLFEAYGTVDRVSIITDRETGRSRGFSFVEMPNDDEAERAINALNGADFGGRKLNVNEARPREERPFGGGGGGGGRGGDRGGGGGGGFGGRRREPRW</sequence>
<feature type="domain" description="RRM" evidence="3">
    <location>
        <begin position="2"/>
        <end position="80"/>
    </location>
</feature>
<evidence type="ECO:0000313" key="4">
    <source>
        <dbReference type="EMBL" id="QOY85351.1"/>
    </source>
</evidence>
<dbReference type="InterPro" id="IPR048289">
    <property type="entry name" value="RRM2_NsCP33-like"/>
</dbReference>
<dbReference type="InterPro" id="IPR035979">
    <property type="entry name" value="RBD_domain_sf"/>
</dbReference>
<proteinExistence type="predicted"/>
<dbReference type="AlphaFoldDB" id="A0A7S7NKJ5"/>
<dbReference type="InterPro" id="IPR012677">
    <property type="entry name" value="Nucleotide-bd_a/b_plait_sf"/>
</dbReference>
<dbReference type="PANTHER" id="PTHR48027">
    <property type="entry name" value="HETEROGENEOUS NUCLEAR RIBONUCLEOPROTEIN 87F-RELATED"/>
    <property type="match status" value="1"/>
</dbReference>
<name>A0A7S7NKJ5_PALFE</name>